<dbReference type="GO" id="GO:0003697">
    <property type="term" value="F:single-stranded DNA binding"/>
    <property type="evidence" value="ECO:0007669"/>
    <property type="project" value="InterPro"/>
</dbReference>
<evidence type="ECO:0000313" key="3">
    <source>
        <dbReference type="EMBL" id="MBB6335430.1"/>
    </source>
</evidence>
<dbReference type="SUPFAM" id="SSF50249">
    <property type="entry name" value="Nucleic acid-binding proteins"/>
    <property type="match status" value="1"/>
</dbReference>
<dbReference type="RefSeq" id="WP_184453778.1">
    <property type="nucleotide sequence ID" value="NZ_JACHMK010000001.1"/>
</dbReference>
<sequence>MSYIIRSGNLTGAPATTTTDRGRTLTHARVAVTDRVRSEDGEWAEGATVFYDLTIPGTPGERLVGFQERAGNRRIVFAGTYSVREWTGRDGETRLSHQVWVDHIGADLATNDLALALTDDE</sequence>
<accession>A0A923E6A7</accession>
<evidence type="ECO:0000256" key="1">
    <source>
        <dbReference type="ARBA" id="ARBA00023125"/>
    </source>
</evidence>
<gene>
    <name evidence="3" type="ORF">HD592_001995</name>
</gene>
<dbReference type="InterPro" id="IPR000424">
    <property type="entry name" value="Primosome_PriB/ssb"/>
</dbReference>
<evidence type="ECO:0000256" key="2">
    <source>
        <dbReference type="PROSITE-ProRule" id="PRU00252"/>
    </source>
</evidence>
<reference evidence="3" key="1">
    <citation type="submission" date="2020-08" db="EMBL/GenBank/DDBJ databases">
        <title>Sequencing the genomes of 1000 actinobacteria strains.</title>
        <authorList>
            <person name="Klenk H.-P."/>
        </authorList>
    </citation>
    <scope>NUCLEOTIDE SEQUENCE</scope>
    <source>
        <strain evidence="3">DSM 10695</strain>
    </source>
</reference>
<name>A0A923E6A7_9ACTO</name>
<dbReference type="InterPro" id="IPR012340">
    <property type="entry name" value="NA-bd_OB-fold"/>
</dbReference>
<keyword evidence="1 2" id="KW-0238">DNA-binding</keyword>
<comment type="caution">
    <text evidence="3">The sequence shown here is derived from an EMBL/GenBank/DDBJ whole genome shotgun (WGS) entry which is preliminary data.</text>
</comment>
<dbReference type="EMBL" id="JACHMK010000001">
    <property type="protein sequence ID" value="MBB6335430.1"/>
    <property type="molecule type" value="Genomic_DNA"/>
</dbReference>
<dbReference type="AlphaFoldDB" id="A0A923E6A7"/>
<protein>
    <submittedName>
        <fullName evidence="3">Single-stranded DNA-binding protein</fullName>
    </submittedName>
</protein>
<proteinExistence type="predicted"/>
<dbReference type="Proteomes" id="UP000617426">
    <property type="component" value="Unassembled WGS sequence"/>
</dbReference>
<dbReference type="Pfam" id="PF00436">
    <property type="entry name" value="SSB"/>
    <property type="match status" value="1"/>
</dbReference>
<organism evidence="3 4">
    <name type="scientific">Schaalia hyovaginalis</name>
    <dbReference type="NCBI Taxonomy" id="29316"/>
    <lineage>
        <taxon>Bacteria</taxon>
        <taxon>Bacillati</taxon>
        <taxon>Actinomycetota</taxon>
        <taxon>Actinomycetes</taxon>
        <taxon>Actinomycetales</taxon>
        <taxon>Actinomycetaceae</taxon>
        <taxon>Schaalia</taxon>
    </lineage>
</organism>
<dbReference type="Gene3D" id="2.40.50.140">
    <property type="entry name" value="Nucleic acid-binding proteins"/>
    <property type="match status" value="1"/>
</dbReference>
<evidence type="ECO:0000313" key="4">
    <source>
        <dbReference type="Proteomes" id="UP000617426"/>
    </source>
</evidence>
<keyword evidence="4" id="KW-1185">Reference proteome</keyword>
<dbReference type="PROSITE" id="PS50935">
    <property type="entry name" value="SSB"/>
    <property type="match status" value="1"/>
</dbReference>